<keyword evidence="1" id="KW-1133">Transmembrane helix</keyword>
<dbReference type="EMBL" id="JAKOGI010000007">
    <property type="protein sequence ID" value="KAJ8451923.1"/>
    <property type="molecule type" value="Genomic_DNA"/>
</dbReference>
<keyword evidence="1" id="KW-0812">Transmembrane</keyword>
<dbReference type="AlphaFoldDB" id="A0A9Q1KZU6"/>
<protein>
    <submittedName>
        <fullName evidence="2">Uncharacterized protein</fullName>
    </submittedName>
</protein>
<proteinExistence type="predicted"/>
<dbReference type="Proteomes" id="UP001153076">
    <property type="component" value="Unassembled WGS sequence"/>
</dbReference>
<evidence type="ECO:0000313" key="3">
    <source>
        <dbReference type="Proteomes" id="UP001153076"/>
    </source>
</evidence>
<gene>
    <name evidence="2" type="ORF">Cgig2_007406</name>
</gene>
<comment type="caution">
    <text evidence="2">The sequence shown here is derived from an EMBL/GenBank/DDBJ whole genome shotgun (WGS) entry which is preliminary data.</text>
</comment>
<feature type="transmembrane region" description="Helical" evidence="1">
    <location>
        <begin position="86"/>
        <end position="110"/>
    </location>
</feature>
<keyword evidence="3" id="KW-1185">Reference proteome</keyword>
<keyword evidence="1" id="KW-0472">Membrane</keyword>
<organism evidence="2 3">
    <name type="scientific">Carnegiea gigantea</name>
    <dbReference type="NCBI Taxonomy" id="171969"/>
    <lineage>
        <taxon>Eukaryota</taxon>
        <taxon>Viridiplantae</taxon>
        <taxon>Streptophyta</taxon>
        <taxon>Embryophyta</taxon>
        <taxon>Tracheophyta</taxon>
        <taxon>Spermatophyta</taxon>
        <taxon>Magnoliopsida</taxon>
        <taxon>eudicotyledons</taxon>
        <taxon>Gunneridae</taxon>
        <taxon>Pentapetalae</taxon>
        <taxon>Caryophyllales</taxon>
        <taxon>Cactineae</taxon>
        <taxon>Cactaceae</taxon>
        <taxon>Cactoideae</taxon>
        <taxon>Echinocereeae</taxon>
        <taxon>Carnegiea</taxon>
    </lineage>
</organism>
<accession>A0A9Q1KZU6</accession>
<evidence type="ECO:0000313" key="2">
    <source>
        <dbReference type="EMBL" id="KAJ8451923.1"/>
    </source>
</evidence>
<sequence>MQRNVYDFAKLMNFGMPVTNVDTSVDRVSSKLHQGLSIFEMVGFMGCDADNELVFLCVCHVENVLVMHEVDCDLDVILNLLCHHHILIIAARLISVTGVTLLYLGMSIWFRSTPFRIYASINDNRDWSEAVKRSYVTGPFLLYQSSHDIQSRSVVNKKNYATSITMPMISGLPECDQ</sequence>
<reference evidence="2" key="1">
    <citation type="submission" date="2022-04" db="EMBL/GenBank/DDBJ databases">
        <title>Carnegiea gigantea Genome sequencing and assembly v2.</title>
        <authorList>
            <person name="Copetti D."/>
            <person name="Sanderson M.J."/>
            <person name="Burquez A."/>
            <person name="Wojciechowski M.F."/>
        </authorList>
    </citation>
    <scope>NUCLEOTIDE SEQUENCE</scope>
    <source>
        <strain evidence="2">SGP5-SGP5p</strain>
        <tissue evidence="2">Aerial part</tissue>
    </source>
</reference>
<name>A0A9Q1KZU6_9CARY</name>
<evidence type="ECO:0000256" key="1">
    <source>
        <dbReference type="SAM" id="Phobius"/>
    </source>
</evidence>